<proteinExistence type="predicted"/>
<keyword evidence="3" id="KW-1185">Reference proteome</keyword>
<name>A0A9X9LHP6_GULGU</name>
<dbReference type="EMBL" id="CYRY02003869">
    <property type="protein sequence ID" value="VCW68448.1"/>
    <property type="molecule type" value="Genomic_DNA"/>
</dbReference>
<evidence type="ECO:0008006" key="4">
    <source>
        <dbReference type="Google" id="ProtNLM"/>
    </source>
</evidence>
<feature type="non-terminal residue" evidence="2">
    <location>
        <position position="80"/>
    </location>
</feature>
<dbReference type="Proteomes" id="UP000269945">
    <property type="component" value="Unassembled WGS sequence"/>
</dbReference>
<reference evidence="2 3" key="1">
    <citation type="submission" date="2018-10" db="EMBL/GenBank/DDBJ databases">
        <authorList>
            <person name="Ekblom R."/>
            <person name="Jareborg N."/>
        </authorList>
    </citation>
    <scope>NUCLEOTIDE SEQUENCE [LARGE SCALE GENOMIC DNA]</scope>
    <source>
        <tissue evidence="2">Muscle</tissue>
    </source>
</reference>
<protein>
    <recommendedName>
        <fullName evidence="4">Secreted protein</fullName>
    </recommendedName>
</protein>
<sequence>MGPHGPCLVTFQAILGTFWGNASSLCWWETSLCPCLRLAANASTPLIAHENISCHLCQAAQYTHRERGAELNVHQKKKKK</sequence>
<organism evidence="2 3">
    <name type="scientific">Gulo gulo</name>
    <name type="common">Wolverine</name>
    <name type="synonym">Gluton</name>
    <dbReference type="NCBI Taxonomy" id="48420"/>
    <lineage>
        <taxon>Eukaryota</taxon>
        <taxon>Metazoa</taxon>
        <taxon>Chordata</taxon>
        <taxon>Craniata</taxon>
        <taxon>Vertebrata</taxon>
        <taxon>Euteleostomi</taxon>
        <taxon>Mammalia</taxon>
        <taxon>Eutheria</taxon>
        <taxon>Laurasiatheria</taxon>
        <taxon>Carnivora</taxon>
        <taxon>Caniformia</taxon>
        <taxon>Musteloidea</taxon>
        <taxon>Mustelidae</taxon>
        <taxon>Guloninae</taxon>
        <taxon>Gulo</taxon>
    </lineage>
</organism>
<keyword evidence="1" id="KW-0732">Signal</keyword>
<feature type="chain" id="PRO_5040810199" description="Secreted protein" evidence="1">
    <location>
        <begin position="25"/>
        <end position="80"/>
    </location>
</feature>
<feature type="signal peptide" evidence="1">
    <location>
        <begin position="1"/>
        <end position="24"/>
    </location>
</feature>
<comment type="caution">
    <text evidence="2">The sequence shown here is derived from an EMBL/GenBank/DDBJ whole genome shotgun (WGS) entry which is preliminary data.</text>
</comment>
<dbReference type="AlphaFoldDB" id="A0A9X9LHP6"/>
<evidence type="ECO:0000313" key="3">
    <source>
        <dbReference type="Proteomes" id="UP000269945"/>
    </source>
</evidence>
<evidence type="ECO:0000256" key="1">
    <source>
        <dbReference type="SAM" id="SignalP"/>
    </source>
</evidence>
<gene>
    <name evidence="2" type="ORF">BN2614_LOCUS2</name>
</gene>
<accession>A0A9X9LHP6</accession>
<evidence type="ECO:0000313" key="2">
    <source>
        <dbReference type="EMBL" id="VCW68448.1"/>
    </source>
</evidence>